<sequence>MNKLSTYQKSVIALLTTIVGVGITSTYLTTSELKQTNILLASSITIQNATKTESAGVNQSLRKILSLSENTEPVQQPEAQPEEPDLNLSQVQLDSNTLTYGNENARFSLVTYMDFQCPYCQRFASTPKTLVDKANGGLVNWKWKNSPLPFHEPNATDYAVKMLCAGAQNTDNHWKIISMWGNHEIDFATADMVGMFELDPVAYNTCLKTDSVKLILDKDKAESRALGVSGTPTTVIVDNKTGEKRVIEGAVPMDMFVNTIEAMMKKSQ</sequence>
<dbReference type="EMBL" id="KX774387">
    <property type="protein sequence ID" value="ARD70782.1"/>
    <property type="molecule type" value="Genomic_DNA"/>
</dbReference>
<geneLocation type="plasmid" evidence="8">
    <name>pC131</name>
</geneLocation>
<keyword evidence="2" id="KW-0732">Signal</keyword>
<keyword evidence="6" id="KW-0812">Transmembrane</keyword>
<dbReference type="Pfam" id="PF13462">
    <property type="entry name" value="Thioredoxin_4"/>
    <property type="match status" value="1"/>
</dbReference>
<feature type="domain" description="Thioredoxin-like fold" evidence="7">
    <location>
        <begin position="96"/>
        <end position="244"/>
    </location>
</feature>
<accession>A0A1V0M7C7</accession>
<keyword evidence="4" id="KW-1015">Disulfide bond</keyword>
<proteinExistence type="inferred from homology"/>
<evidence type="ECO:0000256" key="6">
    <source>
        <dbReference type="SAM" id="Phobius"/>
    </source>
</evidence>
<gene>
    <name evidence="8" type="ORF">pC131_00052</name>
</gene>
<keyword evidence="3" id="KW-0560">Oxidoreductase</keyword>
<reference evidence="8" key="1">
    <citation type="submission" date="2016-08" db="EMBL/GenBank/DDBJ databases">
        <title>The complete plasmid sequence pC131 of Providencia rettgeri strain 30905.</title>
        <authorList>
            <person name="Dropa M."/>
            <person name="Ghiglione B."/>
            <person name="Matte M.H."/>
            <person name="Lincopan N."/>
            <person name="Cerdeira L."/>
        </authorList>
    </citation>
    <scope>NUCLEOTIDE SEQUENCE</scope>
    <source>
        <strain evidence="8">30905</strain>
        <plasmid evidence="8">pC131</plasmid>
    </source>
</reference>
<dbReference type="PANTHER" id="PTHR13887">
    <property type="entry name" value="GLUTATHIONE S-TRANSFERASE KAPPA"/>
    <property type="match status" value="1"/>
</dbReference>
<keyword evidence="6" id="KW-0472">Membrane</keyword>
<keyword evidence="8" id="KW-0614">Plasmid</keyword>
<organism evidence="8">
    <name type="scientific">Providencia rettgeri</name>
    <dbReference type="NCBI Taxonomy" id="587"/>
    <lineage>
        <taxon>Bacteria</taxon>
        <taxon>Pseudomonadati</taxon>
        <taxon>Pseudomonadota</taxon>
        <taxon>Gammaproteobacteria</taxon>
        <taxon>Enterobacterales</taxon>
        <taxon>Morganellaceae</taxon>
        <taxon>Providencia</taxon>
    </lineage>
</organism>
<dbReference type="RefSeq" id="WP_159287642.1">
    <property type="nucleotide sequence ID" value="NZ_JAGKLX010000019.1"/>
</dbReference>
<feature type="transmembrane region" description="Helical" evidence="6">
    <location>
        <begin position="12"/>
        <end position="30"/>
    </location>
</feature>
<keyword evidence="5" id="KW-0676">Redox-active center</keyword>
<evidence type="ECO:0000256" key="3">
    <source>
        <dbReference type="ARBA" id="ARBA00023002"/>
    </source>
</evidence>
<dbReference type="PANTHER" id="PTHR13887:SF14">
    <property type="entry name" value="DISULFIDE BOND FORMATION PROTEIN D"/>
    <property type="match status" value="1"/>
</dbReference>
<name>A0A1V0M7C7_PRORE</name>
<comment type="similarity">
    <text evidence="1">Belongs to the thioredoxin family. DsbA subfamily.</text>
</comment>
<evidence type="ECO:0000256" key="5">
    <source>
        <dbReference type="ARBA" id="ARBA00023284"/>
    </source>
</evidence>
<dbReference type="AlphaFoldDB" id="A0A1V0M7C7"/>
<keyword evidence="6" id="KW-1133">Transmembrane helix</keyword>
<dbReference type="InterPro" id="IPR036249">
    <property type="entry name" value="Thioredoxin-like_sf"/>
</dbReference>
<dbReference type="InterPro" id="IPR012336">
    <property type="entry name" value="Thioredoxin-like_fold"/>
</dbReference>
<protein>
    <submittedName>
        <fullName evidence="8">DsbA-like thioredoxin domain-containing protein</fullName>
    </submittedName>
</protein>
<evidence type="ECO:0000259" key="7">
    <source>
        <dbReference type="Pfam" id="PF13462"/>
    </source>
</evidence>
<dbReference type="Gene3D" id="3.40.30.10">
    <property type="entry name" value="Glutaredoxin"/>
    <property type="match status" value="1"/>
</dbReference>
<dbReference type="GO" id="GO:0016491">
    <property type="term" value="F:oxidoreductase activity"/>
    <property type="evidence" value="ECO:0007669"/>
    <property type="project" value="UniProtKB-KW"/>
</dbReference>
<dbReference type="SUPFAM" id="SSF52833">
    <property type="entry name" value="Thioredoxin-like"/>
    <property type="match status" value="1"/>
</dbReference>
<evidence type="ECO:0000256" key="2">
    <source>
        <dbReference type="ARBA" id="ARBA00022729"/>
    </source>
</evidence>
<evidence type="ECO:0000256" key="1">
    <source>
        <dbReference type="ARBA" id="ARBA00005791"/>
    </source>
</evidence>
<evidence type="ECO:0000313" key="8">
    <source>
        <dbReference type="EMBL" id="ARD70782.1"/>
    </source>
</evidence>
<evidence type="ECO:0000256" key="4">
    <source>
        <dbReference type="ARBA" id="ARBA00023157"/>
    </source>
</evidence>